<evidence type="ECO:0000256" key="13">
    <source>
        <dbReference type="ARBA" id="ARBA00022801"/>
    </source>
</evidence>
<keyword evidence="11 23" id="KW-0812">Transmembrane</keyword>
<evidence type="ECO:0000256" key="8">
    <source>
        <dbReference type="ARBA" id="ARBA00011867"/>
    </source>
</evidence>
<dbReference type="GO" id="GO:0070006">
    <property type="term" value="F:metalloaminopeptidase activity"/>
    <property type="evidence" value="ECO:0007669"/>
    <property type="project" value="InterPro"/>
</dbReference>
<evidence type="ECO:0000256" key="1">
    <source>
        <dbReference type="ARBA" id="ARBA00000135"/>
    </source>
</evidence>
<dbReference type="PROSITE" id="PS00631">
    <property type="entry name" value="CYTOSOL_AP"/>
    <property type="match status" value="1"/>
</dbReference>
<reference evidence="25" key="1">
    <citation type="submission" date="2022-05" db="EMBL/GenBank/DDBJ databases">
        <title>The Musa troglodytarum L. genome provides insights into the mechanism of non-climacteric behaviour and enrichment of carotenoids.</title>
        <authorList>
            <person name="Wang J."/>
        </authorList>
    </citation>
    <scope>NUCLEOTIDE SEQUENCE</scope>
    <source>
        <tissue evidence="25">Leaf</tissue>
    </source>
</reference>
<comment type="similarity">
    <text evidence="6">Belongs to the peptidase M17 family.</text>
</comment>
<evidence type="ECO:0000313" key="26">
    <source>
        <dbReference type="Proteomes" id="UP001055439"/>
    </source>
</evidence>
<feature type="domain" description="Cytosol aminopeptidase" evidence="24">
    <location>
        <begin position="446"/>
        <end position="453"/>
    </location>
</feature>
<evidence type="ECO:0000259" key="24">
    <source>
        <dbReference type="PROSITE" id="PS00631"/>
    </source>
</evidence>
<dbReference type="PANTHER" id="PTHR11963">
    <property type="entry name" value="LEUCINE AMINOPEPTIDASE-RELATED"/>
    <property type="match status" value="1"/>
</dbReference>
<feature type="transmembrane region" description="Helical" evidence="23">
    <location>
        <begin position="984"/>
        <end position="1009"/>
    </location>
</feature>
<dbReference type="GO" id="GO:0005758">
    <property type="term" value="C:mitochondrial intermembrane space"/>
    <property type="evidence" value="ECO:0007669"/>
    <property type="project" value="UniProtKB-SubCell"/>
</dbReference>
<organism evidence="25 26">
    <name type="scientific">Musa troglodytarum</name>
    <name type="common">fe'i banana</name>
    <dbReference type="NCBI Taxonomy" id="320322"/>
    <lineage>
        <taxon>Eukaryota</taxon>
        <taxon>Viridiplantae</taxon>
        <taxon>Streptophyta</taxon>
        <taxon>Embryophyta</taxon>
        <taxon>Tracheophyta</taxon>
        <taxon>Spermatophyta</taxon>
        <taxon>Magnoliopsida</taxon>
        <taxon>Liliopsida</taxon>
        <taxon>Zingiberales</taxon>
        <taxon>Musaceae</taxon>
        <taxon>Musa</taxon>
    </lineage>
</organism>
<dbReference type="GO" id="GO:0016020">
    <property type="term" value="C:membrane"/>
    <property type="evidence" value="ECO:0007669"/>
    <property type="project" value="UniProtKB-SubCell"/>
</dbReference>
<dbReference type="PANTHER" id="PTHR11963:SF23">
    <property type="entry name" value="CYTOSOL AMINOPEPTIDASE"/>
    <property type="match status" value="1"/>
</dbReference>
<dbReference type="FunFam" id="1.10.287.1130:FF:000003">
    <property type="entry name" value="Cytochrome c oxidase copper chaperone"/>
    <property type="match status" value="1"/>
</dbReference>
<dbReference type="InterPro" id="IPR000819">
    <property type="entry name" value="Peptidase_M17_C"/>
</dbReference>
<dbReference type="PROSITE" id="PS51808">
    <property type="entry name" value="CHCH"/>
    <property type="match status" value="1"/>
</dbReference>
<dbReference type="GO" id="GO:0030145">
    <property type="term" value="F:manganese ion binding"/>
    <property type="evidence" value="ECO:0007669"/>
    <property type="project" value="InterPro"/>
</dbReference>
<gene>
    <name evidence="25" type="ORF">MUK42_12380</name>
</gene>
<dbReference type="Gene3D" id="3.40.220.10">
    <property type="entry name" value="Leucine Aminopeptidase, subunit E, domain 1"/>
    <property type="match status" value="2"/>
</dbReference>
<protein>
    <submittedName>
        <fullName evidence="25">Leucine aminopeptidase 2</fullName>
    </submittedName>
</protein>
<evidence type="ECO:0000256" key="18">
    <source>
        <dbReference type="ARBA" id="ARBA00023157"/>
    </source>
</evidence>
<evidence type="ECO:0000256" key="7">
    <source>
        <dbReference type="ARBA" id="ARBA00009530"/>
    </source>
</evidence>
<evidence type="ECO:0000256" key="4">
    <source>
        <dbReference type="ARBA" id="ARBA00004569"/>
    </source>
</evidence>
<comment type="function">
    <text evidence="20">Presumably involved in the processing and regular turnover of intracellular proteins. Catalyzes the removal of unsubstituted N-terminal amino acids from various peptides.</text>
</comment>
<comment type="similarity">
    <text evidence="7">Belongs to the UPF0057 (PMP3) family.</text>
</comment>
<dbReference type="Proteomes" id="UP001055439">
    <property type="component" value="Chromosome 7"/>
</dbReference>
<dbReference type="GO" id="GO:0005507">
    <property type="term" value="F:copper ion binding"/>
    <property type="evidence" value="ECO:0007669"/>
    <property type="project" value="InterPro"/>
</dbReference>
<keyword evidence="12 21" id="KW-0479">Metal-binding</keyword>
<comment type="similarity">
    <text evidence="5">Belongs to the COX17 family.</text>
</comment>
<dbReference type="Pfam" id="PF05051">
    <property type="entry name" value="COX17"/>
    <property type="match status" value="1"/>
</dbReference>
<dbReference type="GO" id="GO:0006508">
    <property type="term" value="P:proteolysis"/>
    <property type="evidence" value="ECO:0007669"/>
    <property type="project" value="UniProtKB-KW"/>
</dbReference>
<dbReference type="NCBIfam" id="NF002076">
    <property type="entry name" value="PRK00913.2-3"/>
    <property type="match status" value="1"/>
</dbReference>
<feature type="coiled-coil region" evidence="22">
    <location>
        <begin position="702"/>
        <end position="746"/>
    </location>
</feature>
<comment type="catalytic activity">
    <reaction evidence="2">
        <text>Release of N-terminal proline from a peptide.</text>
        <dbReference type="EC" id="3.4.11.5"/>
    </reaction>
</comment>
<evidence type="ECO:0000256" key="14">
    <source>
        <dbReference type="ARBA" id="ARBA00022989"/>
    </source>
</evidence>
<dbReference type="CDD" id="cd00433">
    <property type="entry name" value="Peptidase_M17"/>
    <property type="match status" value="1"/>
</dbReference>
<evidence type="ECO:0000256" key="19">
    <source>
        <dbReference type="ARBA" id="ARBA00023186"/>
    </source>
</evidence>
<feature type="binding site" evidence="21">
    <location>
        <position position="625"/>
    </location>
    <ligand>
        <name>Cu cation</name>
        <dbReference type="ChEBI" id="CHEBI:23378"/>
    </ligand>
</feature>
<dbReference type="InterPro" id="IPR023042">
    <property type="entry name" value="Peptidase_M17_leu_NH2_pept"/>
</dbReference>
<evidence type="ECO:0000256" key="23">
    <source>
        <dbReference type="SAM" id="Phobius"/>
    </source>
</evidence>
<evidence type="ECO:0000256" key="12">
    <source>
        <dbReference type="ARBA" id="ARBA00022723"/>
    </source>
</evidence>
<evidence type="ECO:0000256" key="22">
    <source>
        <dbReference type="SAM" id="Coils"/>
    </source>
</evidence>
<dbReference type="InterPro" id="IPR009069">
    <property type="entry name" value="Cys_alpha_HP_mot_SF"/>
</dbReference>
<comment type="subcellular location">
    <subcellularLocation>
        <location evidence="3">Membrane</location>
    </subcellularLocation>
    <subcellularLocation>
        <location evidence="4">Mitochondrion intermembrane space</location>
    </subcellularLocation>
</comment>
<dbReference type="Gene3D" id="3.40.630.10">
    <property type="entry name" value="Zn peptidases"/>
    <property type="match status" value="1"/>
</dbReference>
<dbReference type="SUPFAM" id="SSF52949">
    <property type="entry name" value="Macro domain-like"/>
    <property type="match status" value="1"/>
</dbReference>
<dbReference type="PRINTS" id="PR00481">
    <property type="entry name" value="LAMNOPPTDASE"/>
</dbReference>
<dbReference type="InterPro" id="IPR043472">
    <property type="entry name" value="Macro_dom-like"/>
</dbReference>
<keyword evidence="17 23" id="KW-0472">Membrane</keyword>
<dbReference type="SUPFAM" id="SSF47072">
    <property type="entry name" value="Cysteine alpha-hairpin motif"/>
    <property type="match status" value="1"/>
</dbReference>
<name>A0A9E7GNH9_9LILI</name>
<dbReference type="HAMAP" id="MF_00181">
    <property type="entry name" value="Cytosol_peptidase_M17"/>
    <property type="match status" value="1"/>
</dbReference>
<dbReference type="SUPFAM" id="SSF53187">
    <property type="entry name" value="Zn-dependent exopeptidases"/>
    <property type="match status" value="1"/>
</dbReference>
<evidence type="ECO:0000256" key="3">
    <source>
        <dbReference type="ARBA" id="ARBA00004370"/>
    </source>
</evidence>
<dbReference type="PROSITE" id="PS01309">
    <property type="entry name" value="UPF0057"/>
    <property type="match status" value="1"/>
</dbReference>
<keyword evidence="13" id="KW-0378">Hydrolase</keyword>
<keyword evidence="19" id="KW-0143">Chaperone</keyword>
<evidence type="ECO:0000256" key="15">
    <source>
        <dbReference type="ARBA" id="ARBA00023008"/>
    </source>
</evidence>
<evidence type="ECO:0000256" key="5">
    <source>
        <dbReference type="ARBA" id="ARBA00009241"/>
    </source>
</evidence>
<sequence length="1020" mass="110178">MQSINGASRVRPMWSSCRFSLSIASLPRLLFLVFCRQLGRMGHSAVAATAALSTLGLTKPADIEIPHITFTAKEMDFSEWKGDLLAVAVSEKDMKKDSDSKFQNVFLKRLDDKIGGLLAEAVTEEDFNGKAGQSTVLRLPGLGFKRLGLVGLGSSSSTVAAYRGIGEAVAGVAKAAQANSVAVCLASSDGISEELKINAASAIASGSFSVGLNCSVLSCLFVLYVEKEGTILGVYEDNRFRSDSKKPLLKTVDIIGFGSGTVVDQKLKYATEVCSGVIFGKDLVNAPANVLTPGALAEEASKIATLYSDVLTATILDAEQCKELKMGSYLAVTAASSNPPHFIHLCYKPPNGDVKRKLAIVGKGLTFDSGGYNIKTGPGCSIETMKVDMGGAAAAFGAAKALAQIKPAGVEVHFMSAACENMISGTGMRPGDIVTASNGKTIEVNNTDAEGRLTLADALVYACNQGIDKVVDLATLTGACIVALGPSIAGFYSPSDDLAKEIVTASEVTGEKFWRMPLEESYWESMKSGVADMVNTGGRQGGSITAALFLKQFVNEKVQWLHIDMAGPVWNDKKRAATGFGVSTLMGNTAGMPLQAKSPDPSATTQVLAAAGPTPDSKPKKKICCACPDTKRLRDECIVEHGEASCEKWIQAHLRCLRAEGFKMEVRMTKKMRKIAKEPSPSTSCSSFGDDARQRFKHQSLLQDYMELVKETEAKKKKLQETRLKKLQLLAEVRFLRRKYKTLSENPSQGIPFRLKKQSYRVPSPSPSPSIYVALSMSSLVPNEVPSKGKQYGDLEAASTSNFVESSSVNPFRFKKQSHRNLRSSLCVAQSMDVSIPREVPSQDKKYRVLEAVNTSTSPWFDKNQVSLLNGEEMELQLKQDILKMGKLKRCSMNGGGSNDFKLAMCRDVGNNSNRVSKRKISWQDQETGFGVLSSFGSTDLFRTLPETAGKEKMAGCCCRLLEILCAILLPPLGVCFRHGCCSLEFFICLVLTILGYIPGVIYAVYVILCVQPVDYYVLV</sequence>
<evidence type="ECO:0000313" key="25">
    <source>
        <dbReference type="EMBL" id="URE15572.1"/>
    </source>
</evidence>
<accession>A0A9E7GNH9</accession>
<dbReference type="AlphaFoldDB" id="A0A9E7GNH9"/>
<dbReference type="InterPro" id="IPR000612">
    <property type="entry name" value="PMP3"/>
</dbReference>
<comment type="catalytic activity">
    <reaction evidence="1">
        <text>Release of an N-terminal amino acid, Xaa-|-Yaa-, in which Xaa is preferably Leu, but may be other amino acids including Pro although not Arg or Lys, and Yaa may be Pro. Amino acid amides and methyl esters are also readily hydrolyzed, but rates on arylamides are exceedingly low.</text>
        <dbReference type="EC" id="3.4.11.1"/>
    </reaction>
</comment>
<evidence type="ECO:0000256" key="10">
    <source>
        <dbReference type="ARBA" id="ARBA00022670"/>
    </source>
</evidence>
<evidence type="ECO:0000256" key="6">
    <source>
        <dbReference type="ARBA" id="ARBA00009528"/>
    </source>
</evidence>
<evidence type="ECO:0000256" key="9">
    <source>
        <dbReference type="ARBA" id="ARBA00022438"/>
    </source>
</evidence>
<dbReference type="Pfam" id="PF02789">
    <property type="entry name" value="Peptidase_M17_N"/>
    <property type="match status" value="1"/>
</dbReference>
<dbReference type="GO" id="GO:0016531">
    <property type="term" value="F:copper chaperone activity"/>
    <property type="evidence" value="ECO:0007669"/>
    <property type="project" value="InterPro"/>
</dbReference>
<evidence type="ECO:0000256" key="21">
    <source>
        <dbReference type="PIRSR" id="PIRSR607745-1"/>
    </source>
</evidence>
<dbReference type="EMBL" id="CP097509">
    <property type="protein sequence ID" value="URE15572.1"/>
    <property type="molecule type" value="Genomic_DNA"/>
</dbReference>
<dbReference type="Gene3D" id="1.10.287.1130">
    <property type="entry name" value="CytochromE C oxidase copper chaperone"/>
    <property type="match status" value="1"/>
</dbReference>
<evidence type="ECO:0000256" key="11">
    <source>
        <dbReference type="ARBA" id="ARBA00022692"/>
    </source>
</evidence>
<proteinExistence type="inferred from homology"/>
<evidence type="ECO:0000256" key="16">
    <source>
        <dbReference type="ARBA" id="ARBA00023128"/>
    </source>
</evidence>
<keyword evidence="22" id="KW-0175">Coiled coil</keyword>
<dbReference type="InterPro" id="IPR011356">
    <property type="entry name" value="Leucine_aapep/pepB"/>
</dbReference>
<comment type="subunit">
    <text evidence="8">Homohexamer (dimer of homotrimers).</text>
</comment>
<evidence type="ECO:0000256" key="2">
    <source>
        <dbReference type="ARBA" id="ARBA00001585"/>
    </source>
</evidence>
<evidence type="ECO:0000256" key="20">
    <source>
        <dbReference type="ARBA" id="ARBA00049972"/>
    </source>
</evidence>
<keyword evidence="14 23" id="KW-1133">Transmembrane helix</keyword>
<evidence type="ECO:0000256" key="17">
    <source>
        <dbReference type="ARBA" id="ARBA00023136"/>
    </source>
</evidence>
<keyword evidence="26" id="KW-1185">Reference proteome</keyword>
<keyword evidence="15 21" id="KW-0186">Copper</keyword>
<dbReference type="Pfam" id="PF00883">
    <property type="entry name" value="Peptidase_M17"/>
    <property type="match status" value="1"/>
</dbReference>
<dbReference type="FunFam" id="3.40.630.10:FF:000033">
    <property type="entry name" value="M17 leucyl aminopeptidase"/>
    <property type="match status" value="1"/>
</dbReference>
<feature type="binding site" evidence="21">
    <location>
        <position position="624"/>
    </location>
    <ligand>
        <name>Cu cation</name>
        <dbReference type="ChEBI" id="CHEBI:23378"/>
    </ligand>
</feature>
<dbReference type="Pfam" id="PF01679">
    <property type="entry name" value="Pmp3"/>
    <property type="match status" value="1"/>
</dbReference>
<keyword evidence="16" id="KW-0496">Mitochondrion</keyword>
<keyword evidence="18" id="KW-1015">Disulfide bond</keyword>
<keyword evidence="9 25" id="KW-0031">Aminopeptidase</keyword>
<keyword evidence="10" id="KW-0645">Protease</keyword>
<dbReference type="InterPro" id="IPR008283">
    <property type="entry name" value="Peptidase_M17_N"/>
</dbReference>
<dbReference type="InterPro" id="IPR007745">
    <property type="entry name" value="Cyt_c_oxidase_Cu-chaperone"/>
</dbReference>
<dbReference type="OrthoDB" id="412814at2759"/>